<keyword evidence="1" id="KW-0812">Transmembrane</keyword>
<evidence type="ECO:0000313" key="2">
    <source>
        <dbReference type="EMBL" id="KZM81436.1"/>
    </source>
</evidence>
<keyword evidence="1" id="KW-0472">Membrane</keyword>
<protein>
    <recommendedName>
        <fullName evidence="3">Zinc finger GRF-type domain-containing protein</fullName>
    </recommendedName>
</protein>
<proteinExistence type="predicted"/>
<evidence type="ECO:0008006" key="3">
    <source>
        <dbReference type="Google" id="ProtNLM"/>
    </source>
</evidence>
<reference evidence="2" key="1">
    <citation type="journal article" date="2016" name="Nat. Genet.">
        <title>A high-quality carrot genome assembly provides new insights into carotenoid accumulation and asterid genome evolution.</title>
        <authorList>
            <person name="Iorizzo M."/>
            <person name="Ellison S."/>
            <person name="Senalik D."/>
            <person name="Zeng P."/>
            <person name="Satapoomin P."/>
            <person name="Huang J."/>
            <person name="Bowman M."/>
            <person name="Iovene M."/>
            <person name="Sanseverino W."/>
            <person name="Cavagnaro P."/>
            <person name="Yildiz M."/>
            <person name="Macko-Podgorni A."/>
            <person name="Moranska E."/>
            <person name="Grzebelus E."/>
            <person name="Grzebelus D."/>
            <person name="Ashrafi H."/>
            <person name="Zheng Z."/>
            <person name="Cheng S."/>
            <person name="Spooner D."/>
            <person name="Van Deynze A."/>
            <person name="Simon P."/>
        </authorList>
    </citation>
    <scope>NUCLEOTIDE SEQUENCE [LARGE SCALE GENOMIC DNA]</scope>
    <source>
        <tissue evidence="2">Leaf</tissue>
    </source>
</reference>
<dbReference type="AlphaFoldDB" id="A0A175YCU5"/>
<name>A0A175YCU5_DAUCS</name>
<evidence type="ECO:0000256" key="1">
    <source>
        <dbReference type="SAM" id="Phobius"/>
    </source>
</evidence>
<feature type="transmembrane region" description="Helical" evidence="1">
    <location>
        <begin position="111"/>
        <end position="129"/>
    </location>
</feature>
<dbReference type="Gramene" id="KZM81436">
    <property type="protein sequence ID" value="KZM81436"/>
    <property type="gene ID" value="DCAR_029049"/>
</dbReference>
<dbReference type="PANTHER" id="PTHR33248">
    <property type="entry name" value="ZINC ION-BINDING PROTEIN"/>
    <property type="match status" value="1"/>
</dbReference>
<comment type="caution">
    <text evidence="2">The sequence shown here is derived from an EMBL/GenBank/DDBJ whole genome shotgun (WGS) entry which is preliminary data.</text>
</comment>
<gene>
    <name evidence="2" type="ORF">DCAR_029049</name>
</gene>
<dbReference type="EMBL" id="LNRQ01000009">
    <property type="protein sequence ID" value="KZM81436.1"/>
    <property type="molecule type" value="Genomic_DNA"/>
</dbReference>
<keyword evidence="1" id="KW-1133">Transmembrane helix</keyword>
<sequence>MAGKCFCGKWLAAKTAWTDANAGRRFISCERCRFFRWLNEPLCERSRAIIPGLLRRINKLEAQQRPEACKRIGFVDDTIGGHMVCSEEGGRLELSDRSGMEVQKEKCSCNISLTFLIVTWIAIILYSFCKMQEGED</sequence>
<organism evidence="2">
    <name type="scientific">Daucus carota subsp. sativus</name>
    <name type="common">Carrot</name>
    <dbReference type="NCBI Taxonomy" id="79200"/>
    <lineage>
        <taxon>Eukaryota</taxon>
        <taxon>Viridiplantae</taxon>
        <taxon>Streptophyta</taxon>
        <taxon>Embryophyta</taxon>
        <taxon>Tracheophyta</taxon>
        <taxon>Spermatophyta</taxon>
        <taxon>Magnoliopsida</taxon>
        <taxon>eudicotyledons</taxon>
        <taxon>Gunneridae</taxon>
        <taxon>Pentapetalae</taxon>
        <taxon>asterids</taxon>
        <taxon>campanulids</taxon>
        <taxon>Apiales</taxon>
        <taxon>Apiaceae</taxon>
        <taxon>Apioideae</taxon>
        <taxon>Scandiceae</taxon>
        <taxon>Daucinae</taxon>
        <taxon>Daucus</taxon>
        <taxon>Daucus sect. Daucus</taxon>
    </lineage>
</organism>
<accession>A0A175YCU5</accession>